<dbReference type="InterPro" id="IPR023796">
    <property type="entry name" value="Serpin_dom"/>
</dbReference>
<dbReference type="InterPro" id="IPR000215">
    <property type="entry name" value="Serpin_fam"/>
</dbReference>
<dbReference type="CDD" id="cd19601">
    <property type="entry name" value="serpin42Da-like"/>
    <property type="match status" value="1"/>
</dbReference>
<protein>
    <submittedName>
        <fullName evidence="7">Serpin-Z1B</fullName>
    </submittedName>
</protein>
<sequence length="440" mass="49252">SVEMWSLVQMCVIGMVVTLAAPPPWGRPQWRTSKPRWRRHPRYFITMDPLKFKPIEPPIPGINEFALKLLSEVQNSRASKNSVMSPFSLQVALSILYAGAGGSTQIEMKNTLGITVSTEHYLGAFKSYLGTLGSEVHVASTIFIKEGLKVLTNFQDIVRKNFGVTLPQLDFTDKKRSVKAINGWCSDKTKGLIKEIVKEDDIDEDLISIVVNAIHLKATWSSPFSEEQTTSKTFTTVDDSGHTSEVKVQMMHEDRFFTSYNDYHPALDAKILVLPLKRGGYDESMLLMVIILPNQVGGIQTILNKLKDIDLSEVMRTLSLVSVNVSIPKFKQETTLELDKVLQKMGLRIPFSDYANFTKMVPSGLKVDKVIQKAVITVSEKGLEAAAATAIEGFAPKRAVIRLPSLYEFNANHPFVYFITKKFNTAPLFEGVVMKPEFNE</sequence>
<dbReference type="SUPFAM" id="SSF56574">
    <property type="entry name" value="Serpins"/>
    <property type="match status" value="1"/>
</dbReference>
<dbReference type="InterPro" id="IPR042185">
    <property type="entry name" value="Serpin_sf_2"/>
</dbReference>
<feature type="chain" id="PRO_5002054240" evidence="5">
    <location>
        <begin position="21"/>
        <end position="440"/>
    </location>
</feature>
<dbReference type="EMBL" id="GBHO01027730">
    <property type="protein sequence ID" value="JAG15874.1"/>
    <property type="molecule type" value="Transcribed_RNA"/>
</dbReference>
<keyword evidence="5" id="KW-0732">Signal</keyword>
<comment type="similarity">
    <text evidence="1 4">Belongs to the serpin family.</text>
</comment>
<dbReference type="InterPro" id="IPR023795">
    <property type="entry name" value="Serpin_CS"/>
</dbReference>
<dbReference type="PANTHER" id="PTHR11461:SF211">
    <property type="entry name" value="GH10112P-RELATED"/>
    <property type="match status" value="1"/>
</dbReference>
<keyword evidence="3" id="KW-0722">Serine protease inhibitor</keyword>
<name>A0A0A9X791_LYGHE</name>
<evidence type="ECO:0000313" key="7">
    <source>
        <dbReference type="EMBL" id="JAG15874.1"/>
    </source>
</evidence>
<feature type="signal peptide" evidence="5">
    <location>
        <begin position="1"/>
        <end position="20"/>
    </location>
</feature>
<dbReference type="InterPro" id="IPR036186">
    <property type="entry name" value="Serpin_sf"/>
</dbReference>
<organism evidence="7">
    <name type="scientific">Lygus hesperus</name>
    <name type="common">Western plant bug</name>
    <dbReference type="NCBI Taxonomy" id="30085"/>
    <lineage>
        <taxon>Eukaryota</taxon>
        <taxon>Metazoa</taxon>
        <taxon>Ecdysozoa</taxon>
        <taxon>Arthropoda</taxon>
        <taxon>Hexapoda</taxon>
        <taxon>Insecta</taxon>
        <taxon>Pterygota</taxon>
        <taxon>Neoptera</taxon>
        <taxon>Paraneoptera</taxon>
        <taxon>Hemiptera</taxon>
        <taxon>Heteroptera</taxon>
        <taxon>Panheteroptera</taxon>
        <taxon>Cimicomorpha</taxon>
        <taxon>Miridae</taxon>
        <taxon>Mirini</taxon>
        <taxon>Lygus</taxon>
    </lineage>
</organism>
<reference evidence="7" key="1">
    <citation type="journal article" date="2014" name="PLoS ONE">
        <title>Transcriptome-Based Identification of ABC Transporters in the Western Tarnished Plant Bug Lygus hesperus.</title>
        <authorList>
            <person name="Hull J.J."/>
            <person name="Chaney K."/>
            <person name="Geib S.M."/>
            <person name="Fabrick J.A."/>
            <person name="Brent C.S."/>
            <person name="Walsh D."/>
            <person name="Lavine L.C."/>
        </authorList>
    </citation>
    <scope>NUCLEOTIDE SEQUENCE</scope>
</reference>
<evidence type="ECO:0000256" key="1">
    <source>
        <dbReference type="ARBA" id="ARBA00009500"/>
    </source>
</evidence>
<dbReference type="PROSITE" id="PS00284">
    <property type="entry name" value="SERPIN"/>
    <property type="match status" value="1"/>
</dbReference>
<evidence type="ECO:0000259" key="6">
    <source>
        <dbReference type="SMART" id="SM00093"/>
    </source>
</evidence>
<evidence type="ECO:0000256" key="4">
    <source>
        <dbReference type="RuleBase" id="RU000411"/>
    </source>
</evidence>
<proteinExistence type="inferred from homology"/>
<feature type="non-terminal residue" evidence="7">
    <location>
        <position position="1"/>
    </location>
</feature>
<evidence type="ECO:0000256" key="5">
    <source>
        <dbReference type="SAM" id="SignalP"/>
    </source>
</evidence>
<dbReference type="GO" id="GO:0004867">
    <property type="term" value="F:serine-type endopeptidase inhibitor activity"/>
    <property type="evidence" value="ECO:0007669"/>
    <property type="project" value="UniProtKB-KW"/>
</dbReference>
<reference evidence="7" key="2">
    <citation type="submission" date="2014-07" db="EMBL/GenBank/DDBJ databases">
        <authorList>
            <person name="Hull J."/>
        </authorList>
    </citation>
    <scope>NUCLEOTIDE SEQUENCE</scope>
</reference>
<dbReference type="Pfam" id="PF00079">
    <property type="entry name" value="Serpin"/>
    <property type="match status" value="1"/>
</dbReference>
<dbReference type="PANTHER" id="PTHR11461">
    <property type="entry name" value="SERINE PROTEASE INHIBITOR, SERPIN"/>
    <property type="match status" value="1"/>
</dbReference>
<dbReference type="SMART" id="SM00093">
    <property type="entry name" value="SERPIN"/>
    <property type="match status" value="1"/>
</dbReference>
<accession>A0A0A9X791</accession>
<evidence type="ECO:0000256" key="3">
    <source>
        <dbReference type="ARBA" id="ARBA00022900"/>
    </source>
</evidence>
<evidence type="ECO:0000256" key="2">
    <source>
        <dbReference type="ARBA" id="ARBA00022690"/>
    </source>
</evidence>
<dbReference type="AlphaFoldDB" id="A0A0A9X791"/>
<gene>
    <name evidence="7" type="primary">SPZ1B_1</name>
    <name evidence="7" type="ORF">CM83_42084</name>
</gene>
<feature type="domain" description="Serpin" evidence="6">
    <location>
        <begin position="67"/>
        <end position="436"/>
    </location>
</feature>
<keyword evidence="2" id="KW-0646">Protease inhibitor</keyword>
<dbReference type="Gene3D" id="2.30.39.10">
    <property type="entry name" value="Alpha-1-antitrypsin, domain 1"/>
    <property type="match status" value="1"/>
</dbReference>
<dbReference type="InterPro" id="IPR042178">
    <property type="entry name" value="Serpin_sf_1"/>
</dbReference>
<dbReference type="GO" id="GO:0005615">
    <property type="term" value="C:extracellular space"/>
    <property type="evidence" value="ECO:0007669"/>
    <property type="project" value="InterPro"/>
</dbReference>
<dbReference type="Gene3D" id="3.30.497.10">
    <property type="entry name" value="Antithrombin, subunit I, domain 2"/>
    <property type="match status" value="1"/>
</dbReference>